<evidence type="ECO:0000313" key="2">
    <source>
        <dbReference type="EMBL" id="EER42065.1"/>
    </source>
</evidence>
<reference evidence="3" key="1">
    <citation type="submission" date="2009-05" db="EMBL/GenBank/DDBJ databases">
        <title>The genome sequence of Ajellomyces capsulatus strain H143.</title>
        <authorList>
            <person name="Champion M."/>
            <person name="Cuomo C.A."/>
            <person name="Ma L.-J."/>
            <person name="Henn M.R."/>
            <person name="Sil A."/>
            <person name="Goldman B."/>
            <person name="Young S.K."/>
            <person name="Kodira C.D."/>
            <person name="Zeng Q."/>
            <person name="Koehrsen M."/>
            <person name="Alvarado L."/>
            <person name="Berlin A.M."/>
            <person name="Borenstein D."/>
            <person name="Chen Z."/>
            <person name="Engels R."/>
            <person name="Freedman E."/>
            <person name="Gellesch M."/>
            <person name="Goldberg J."/>
            <person name="Griggs A."/>
            <person name="Gujja S."/>
            <person name="Heiman D.I."/>
            <person name="Hepburn T.A."/>
            <person name="Howarth C."/>
            <person name="Jen D."/>
            <person name="Larson L."/>
            <person name="Lewis B."/>
            <person name="Mehta T."/>
            <person name="Park D."/>
            <person name="Pearson M."/>
            <person name="Roberts A."/>
            <person name="Saif S."/>
            <person name="Shea T.D."/>
            <person name="Shenoy N."/>
            <person name="Sisk P."/>
            <person name="Stolte C."/>
            <person name="Sykes S."/>
            <person name="Walk T."/>
            <person name="White J."/>
            <person name="Yandava C."/>
            <person name="Klein B."/>
            <person name="McEwen J.G."/>
            <person name="Puccia R."/>
            <person name="Goldman G.H."/>
            <person name="Felipe M.S."/>
            <person name="Nino-Vega G."/>
            <person name="San-Blas G."/>
            <person name="Taylor J.W."/>
            <person name="Mendoza L."/>
            <person name="Galagan J.E."/>
            <person name="Nusbaum C."/>
            <person name="Birren B.W."/>
        </authorList>
    </citation>
    <scope>NUCLEOTIDE SEQUENCE [LARGE SCALE GENOMIC DNA]</scope>
    <source>
        <strain evidence="3">H143</strain>
    </source>
</reference>
<organism evidence="2 3">
    <name type="scientific">Ajellomyces capsulatus (strain H143)</name>
    <name type="common">Darling's disease fungus</name>
    <name type="synonym">Histoplasma capsulatum</name>
    <dbReference type="NCBI Taxonomy" id="544712"/>
    <lineage>
        <taxon>Eukaryota</taxon>
        <taxon>Fungi</taxon>
        <taxon>Dikarya</taxon>
        <taxon>Ascomycota</taxon>
        <taxon>Pezizomycotina</taxon>
        <taxon>Eurotiomycetes</taxon>
        <taxon>Eurotiomycetidae</taxon>
        <taxon>Onygenales</taxon>
        <taxon>Ajellomycetaceae</taxon>
        <taxon>Histoplasma</taxon>
    </lineage>
</organism>
<sequence length="156" mass="17078">MVKVGRSLRGTRNRQVDDTSSFRQQSRVIQAIGRGSNGLTSNLLLPENQREGKVFAIRYRDNWSPVVVQEQKSMKRNGAVDSGRSARHAGCRGKGSARKSNQKPPKSPSPGEQRLEAARLTPNYWRCPGDFSPEAKLTSLPAGVGPGHNLAANRDT</sequence>
<dbReference type="EMBL" id="GG692422">
    <property type="protein sequence ID" value="EER42065.1"/>
    <property type="molecule type" value="Genomic_DNA"/>
</dbReference>
<dbReference type="AlphaFoldDB" id="C6HBX5"/>
<accession>C6HBX5</accession>
<feature type="region of interest" description="Disordered" evidence="1">
    <location>
        <begin position="1"/>
        <end position="23"/>
    </location>
</feature>
<feature type="compositionally biased region" description="Basic residues" evidence="1">
    <location>
        <begin position="85"/>
        <end position="101"/>
    </location>
</feature>
<dbReference type="HOGENOM" id="CLU_1686051_0_0_1"/>
<name>C6HBX5_AJECH</name>
<evidence type="ECO:0000256" key="1">
    <source>
        <dbReference type="SAM" id="MobiDB-lite"/>
    </source>
</evidence>
<dbReference type="VEuPathDB" id="FungiDB:HCDG_03524"/>
<gene>
    <name evidence="2" type="ORF">HCDG_03524</name>
</gene>
<dbReference type="Proteomes" id="UP000002624">
    <property type="component" value="Unassembled WGS sequence"/>
</dbReference>
<feature type="region of interest" description="Disordered" evidence="1">
    <location>
        <begin position="70"/>
        <end position="156"/>
    </location>
</feature>
<evidence type="ECO:0000313" key="3">
    <source>
        <dbReference type="Proteomes" id="UP000002624"/>
    </source>
</evidence>
<protein>
    <submittedName>
        <fullName evidence="2">Uncharacterized protein</fullName>
    </submittedName>
</protein>
<proteinExistence type="predicted"/>
<dbReference type="OrthoDB" id="10380573at2759"/>